<dbReference type="Proteomes" id="UP000298030">
    <property type="component" value="Unassembled WGS sequence"/>
</dbReference>
<sequence>MYLNYCRSHKANSIPAGRRVQRHVSGFRSLPTSEGESSLKGIVPVDPGDDASDLDKDFVQITEIPYSRHNGKTYWCPFTMKNVLFFWNYKTFSEPPFLPPPSSTTFASPPLRPTSSSGFTPSKPFSMPSDGSCQRFNNACQAAYGNVAKPVVLSWETNDPASPWCAQARLLSATDPTKVIAKLGNGSASQRQQAKDQAAREAYEALCAQYPGLNL</sequence>
<name>A0A4Y7TBV5_COPMI</name>
<dbReference type="OrthoDB" id="2840728at2759"/>
<keyword evidence="3" id="KW-1185">Reference proteome</keyword>
<gene>
    <name evidence="2" type="ORF">FA13DRAFT_337729</name>
</gene>
<evidence type="ECO:0000313" key="3">
    <source>
        <dbReference type="Proteomes" id="UP000298030"/>
    </source>
</evidence>
<evidence type="ECO:0000313" key="2">
    <source>
        <dbReference type="EMBL" id="TEB31653.1"/>
    </source>
</evidence>
<feature type="region of interest" description="Disordered" evidence="1">
    <location>
        <begin position="101"/>
        <end position="121"/>
    </location>
</feature>
<organism evidence="2 3">
    <name type="scientific">Coprinellus micaceus</name>
    <name type="common">Glistening ink-cap mushroom</name>
    <name type="synonym">Coprinus micaceus</name>
    <dbReference type="NCBI Taxonomy" id="71717"/>
    <lineage>
        <taxon>Eukaryota</taxon>
        <taxon>Fungi</taxon>
        <taxon>Dikarya</taxon>
        <taxon>Basidiomycota</taxon>
        <taxon>Agaricomycotina</taxon>
        <taxon>Agaricomycetes</taxon>
        <taxon>Agaricomycetidae</taxon>
        <taxon>Agaricales</taxon>
        <taxon>Agaricineae</taxon>
        <taxon>Psathyrellaceae</taxon>
        <taxon>Coprinellus</taxon>
    </lineage>
</organism>
<reference evidence="2 3" key="1">
    <citation type="journal article" date="2019" name="Nat. Ecol. Evol.">
        <title>Megaphylogeny resolves global patterns of mushroom evolution.</title>
        <authorList>
            <person name="Varga T."/>
            <person name="Krizsan K."/>
            <person name="Foldi C."/>
            <person name="Dima B."/>
            <person name="Sanchez-Garcia M."/>
            <person name="Sanchez-Ramirez S."/>
            <person name="Szollosi G.J."/>
            <person name="Szarkandi J.G."/>
            <person name="Papp V."/>
            <person name="Albert L."/>
            <person name="Andreopoulos W."/>
            <person name="Angelini C."/>
            <person name="Antonin V."/>
            <person name="Barry K.W."/>
            <person name="Bougher N.L."/>
            <person name="Buchanan P."/>
            <person name="Buyck B."/>
            <person name="Bense V."/>
            <person name="Catcheside P."/>
            <person name="Chovatia M."/>
            <person name="Cooper J."/>
            <person name="Damon W."/>
            <person name="Desjardin D."/>
            <person name="Finy P."/>
            <person name="Geml J."/>
            <person name="Haridas S."/>
            <person name="Hughes K."/>
            <person name="Justo A."/>
            <person name="Karasinski D."/>
            <person name="Kautmanova I."/>
            <person name="Kiss B."/>
            <person name="Kocsube S."/>
            <person name="Kotiranta H."/>
            <person name="LaButti K.M."/>
            <person name="Lechner B.E."/>
            <person name="Liimatainen K."/>
            <person name="Lipzen A."/>
            <person name="Lukacs Z."/>
            <person name="Mihaltcheva S."/>
            <person name="Morgado L.N."/>
            <person name="Niskanen T."/>
            <person name="Noordeloos M.E."/>
            <person name="Ohm R.A."/>
            <person name="Ortiz-Santana B."/>
            <person name="Ovrebo C."/>
            <person name="Racz N."/>
            <person name="Riley R."/>
            <person name="Savchenko A."/>
            <person name="Shiryaev A."/>
            <person name="Soop K."/>
            <person name="Spirin V."/>
            <person name="Szebenyi C."/>
            <person name="Tomsovsky M."/>
            <person name="Tulloss R.E."/>
            <person name="Uehling J."/>
            <person name="Grigoriev I.V."/>
            <person name="Vagvolgyi C."/>
            <person name="Papp T."/>
            <person name="Martin F.M."/>
            <person name="Miettinen O."/>
            <person name="Hibbett D.S."/>
            <person name="Nagy L.G."/>
        </authorList>
    </citation>
    <scope>NUCLEOTIDE SEQUENCE [LARGE SCALE GENOMIC DNA]</scope>
    <source>
        <strain evidence="2 3">FP101781</strain>
    </source>
</reference>
<dbReference type="EMBL" id="QPFP01000018">
    <property type="protein sequence ID" value="TEB31653.1"/>
    <property type="molecule type" value="Genomic_DNA"/>
</dbReference>
<proteinExistence type="predicted"/>
<comment type="caution">
    <text evidence="2">The sequence shown here is derived from an EMBL/GenBank/DDBJ whole genome shotgun (WGS) entry which is preliminary data.</text>
</comment>
<dbReference type="AlphaFoldDB" id="A0A4Y7TBV5"/>
<accession>A0A4Y7TBV5</accession>
<evidence type="ECO:0000256" key="1">
    <source>
        <dbReference type="SAM" id="MobiDB-lite"/>
    </source>
</evidence>
<protein>
    <submittedName>
        <fullName evidence="2">Uncharacterized protein</fullName>
    </submittedName>
</protein>